<accession>A0A943XTZ7</accession>
<dbReference type="InterPro" id="IPR027417">
    <property type="entry name" value="P-loop_NTPase"/>
</dbReference>
<dbReference type="Gene3D" id="3.40.50.300">
    <property type="entry name" value="P-loop containing nucleotide triphosphate hydrolases"/>
    <property type="match status" value="2"/>
</dbReference>
<keyword evidence="2" id="KW-0472">Membrane</keyword>
<evidence type="ECO:0000313" key="4">
    <source>
        <dbReference type="EMBL" id="MBS6534332.1"/>
    </source>
</evidence>
<reference evidence="4" key="1">
    <citation type="submission" date="2021-02" db="EMBL/GenBank/DDBJ databases">
        <title>Infant gut strain persistence is associated with maternal origin, phylogeny, and functional potential including surface adhesion and iron acquisition.</title>
        <authorList>
            <person name="Lou Y.C."/>
        </authorList>
    </citation>
    <scope>NUCLEOTIDE SEQUENCE</scope>
    <source>
        <strain evidence="4">L3_060_052G1_dasL3_060_052G1_concoct_1</strain>
    </source>
</reference>
<name>A0A943XTZ7_9FIRM</name>
<sequence length="747" mass="89023">MIFKELGLLNFGKFEDKKIELQDGINLIYGVNEGGKSTITNFIDGIFYGFSRDSLARKVRDELFEKSRPWTSNLYRGYIILKDGEEDYRISRDFDKDEVSILNLNTGEDLSNDERNFLYSRIPQPGVIFFELNRKIYKSSFYLRQRLSQLEDDASDELQTRINNFSISEDENLDLTKVIEKMEEDLYNLGTKRRKSSEIGRFYDKLGKISKDKANFISLKETYKNSIEDYKLSKDKLKNLEYKLKGRKLFELETLKAKLKECQTNESNGENDYKLSELERAIEINKELGIYSSRLDDLLSTEQENFEVDLDLEDDYKRYKEINREIQVLNENNYSKEMEIISWDIKNLEREIFKYILKFMSSMIIGGAVIFISLYFKKYLISILSILFFTYSYFRIVKFRENKDLLNRLKNKYQDYRIKSQEKTLIKKEFDKEISEILNKYGARDKKELSELFDSKLQENFKNISRNEYTKELMEKNSLEIEDTKKKILEHEEDLENIFNKYGVQNIKDLKTLFHYKKDDNRISEYKYRIEKLEKENLSGDLYKEENIEEIQEKIDKEKNNILNLEGSLKTLDESLEKLRVLDERSCELTEKLEKLEYKKELLELSIEKMEDFVKSKRKNTLPLLKKEISQYLSCMTHGKYEEILIDDTFGIRVYDKDIEDYVDLDSLSMGTIDQIYLAFRLSISKIISDKEIPLVLDSHFDSYDDKRLKESLKMLESQQQVLIFTSTNREIEILDKNNMTYNLIKI</sequence>
<feature type="transmembrane region" description="Helical" evidence="2">
    <location>
        <begin position="355"/>
        <end position="373"/>
    </location>
</feature>
<comment type="caution">
    <text evidence="4">The sequence shown here is derived from an EMBL/GenBank/DDBJ whole genome shotgun (WGS) entry which is preliminary data.</text>
</comment>
<dbReference type="AlphaFoldDB" id="A0A943XTZ7"/>
<protein>
    <submittedName>
        <fullName evidence="4">AAA family ATPase</fullName>
    </submittedName>
</protein>
<organism evidence="4 5">
    <name type="scientific">Peptoniphilus harei</name>
    <dbReference type="NCBI Taxonomy" id="54005"/>
    <lineage>
        <taxon>Bacteria</taxon>
        <taxon>Bacillati</taxon>
        <taxon>Bacillota</taxon>
        <taxon>Tissierellia</taxon>
        <taxon>Tissierellales</taxon>
        <taxon>Peptoniphilaceae</taxon>
        <taxon>Peptoniphilus</taxon>
    </lineage>
</organism>
<evidence type="ECO:0000259" key="3">
    <source>
        <dbReference type="Pfam" id="PF13476"/>
    </source>
</evidence>
<dbReference type="PANTHER" id="PTHR41259">
    <property type="entry name" value="DOUBLE-STRAND BREAK REPAIR RAD50 ATPASE, PUTATIVE-RELATED"/>
    <property type="match status" value="1"/>
</dbReference>
<evidence type="ECO:0000313" key="5">
    <source>
        <dbReference type="Proteomes" id="UP000748991"/>
    </source>
</evidence>
<dbReference type="RefSeq" id="WP_278636728.1">
    <property type="nucleotide sequence ID" value="NZ_JAGZZP010000001.1"/>
</dbReference>
<dbReference type="SUPFAM" id="SSF52540">
    <property type="entry name" value="P-loop containing nucleoside triphosphate hydrolases"/>
    <property type="match status" value="1"/>
</dbReference>
<keyword evidence="2" id="KW-1133">Transmembrane helix</keyword>
<dbReference type="EMBL" id="JAGZZP010000001">
    <property type="protein sequence ID" value="MBS6534332.1"/>
    <property type="molecule type" value="Genomic_DNA"/>
</dbReference>
<dbReference type="PANTHER" id="PTHR41259:SF1">
    <property type="entry name" value="DOUBLE-STRAND BREAK REPAIR RAD50 ATPASE, PUTATIVE-RELATED"/>
    <property type="match status" value="1"/>
</dbReference>
<feature type="coiled-coil region" evidence="1">
    <location>
        <begin position="312"/>
        <end position="351"/>
    </location>
</feature>
<keyword evidence="2" id="KW-0812">Transmembrane</keyword>
<proteinExistence type="predicted"/>
<gene>
    <name evidence="4" type="ORF">KH327_00730</name>
</gene>
<evidence type="ECO:0000256" key="2">
    <source>
        <dbReference type="SAM" id="Phobius"/>
    </source>
</evidence>
<feature type="coiled-coil region" evidence="1">
    <location>
        <begin position="474"/>
        <end position="613"/>
    </location>
</feature>
<dbReference type="Proteomes" id="UP000748991">
    <property type="component" value="Unassembled WGS sequence"/>
</dbReference>
<dbReference type="GO" id="GO:0016887">
    <property type="term" value="F:ATP hydrolysis activity"/>
    <property type="evidence" value="ECO:0007669"/>
    <property type="project" value="InterPro"/>
</dbReference>
<dbReference type="InterPro" id="IPR038729">
    <property type="entry name" value="Rad50/SbcC_AAA"/>
</dbReference>
<feature type="transmembrane region" description="Helical" evidence="2">
    <location>
        <begin position="379"/>
        <end position="397"/>
    </location>
</feature>
<feature type="domain" description="Rad50/SbcC-type AAA" evidence="3">
    <location>
        <begin position="6"/>
        <end position="264"/>
    </location>
</feature>
<dbReference type="GO" id="GO:0006302">
    <property type="term" value="P:double-strand break repair"/>
    <property type="evidence" value="ECO:0007669"/>
    <property type="project" value="InterPro"/>
</dbReference>
<dbReference type="Pfam" id="PF13476">
    <property type="entry name" value="AAA_23"/>
    <property type="match status" value="1"/>
</dbReference>
<evidence type="ECO:0000256" key="1">
    <source>
        <dbReference type="SAM" id="Coils"/>
    </source>
</evidence>
<feature type="coiled-coil region" evidence="1">
    <location>
        <begin position="220"/>
        <end position="272"/>
    </location>
</feature>
<keyword evidence="1" id="KW-0175">Coiled coil</keyword>